<accession>A0A8A1M2G3</accession>
<dbReference type="AlphaFoldDB" id="A0A8A1M2G3"/>
<dbReference type="Proteomes" id="UP000663671">
    <property type="component" value="Chromosome 2"/>
</dbReference>
<gene>
    <name evidence="1" type="ORF">I7I51_08060</name>
</gene>
<name>A0A8A1M2G3_AJECA</name>
<protein>
    <submittedName>
        <fullName evidence="1">Uncharacterized protein</fullName>
    </submittedName>
</protein>
<reference evidence="1" key="1">
    <citation type="submission" date="2021-01" db="EMBL/GenBank/DDBJ databases">
        <title>Chromosome-level genome assembly of a human fungal pathogen reveals clustering of transcriptionally co-regulated genes.</title>
        <authorList>
            <person name="Voorhies M."/>
            <person name="Cohen S."/>
            <person name="Shea T.P."/>
            <person name="Petrus S."/>
            <person name="Munoz J.F."/>
            <person name="Poplawski S."/>
            <person name="Goldman W.E."/>
            <person name="Michael T."/>
            <person name="Cuomo C.A."/>
            <person name="Sil A."/>
            <person name="Beyhan S."/>
        </authorList>
    </citation>
    <scope>NUCLEOTIDE SEQUENCE</scope>
    <source>
        <strain evidence="1">WU24</strain>
    </source>
</reference>
<evidence type="ECO:0000313" key="2">
    <source>
        <dbReference type="Proteomes" id="UP000663671"/>
    </source>
</evidence>
<dbReference type="VEuPathDB" id="FungiDB:I7I51_08060"/>
<evidence type="ECO:0000313" key="1">
    <source>
        <dbReference type="EMBL" id="QSS58632.1"/>
    </source>
</evidence>
<sequence>MENPTFGVEIEILARPRIEIPDIRKKLWAALDRVCEIKAHPSCSTQLPTFRSCVWMAAGITEKASQVMAMAQRRSQYEIPCPKNEREKHLDKAKLRSRPALLHQVDAFPGTWQHNPNGMWDS</sequence>
<organism evidence="1 2">
    <name type="scientific">Ajellomyces capsulatus</name>
    <name type="common">Darling's disease fungus</name>
    <name type="synonym">Histoplasma capsulatum</name>
    <dbReference type="NCBI Taxonomy" id="5037"/>
    <lineage>
        <taxon>Eukaryota</taxon>
        <taxon>Fungi</taxon>
        <taxon>Dikarya</taxon>
        <taxon>Ascomycota</taxon>
        <taxon>Pezizomycotina</taxon>
        <taxon>Eurotiomycetes</taxon>
        <taxon>Eurotiomycetidae</taxon>
        <taxon>Onygenales</taxon>
        <taxon>Ajellomycetaceae</taxon>
        <taxon>Histoplasma</taxon>
    </lineage>
</organism>
<dbReference type="EMBL" id="CP069109">
    <property type="protein sequence ID" value="QSS58632.1"/>
    <property type="molecule type" value="Genomic_DNA"/>
</dbReference>
<proteinExistence type="predicted"/>